<evidence type="ECO:0000256" key="11">
    <source>
        <dbReference type="ARBA" id="ARBA00031693"/>
    </source>
</evidence>
<evidence type="ECO:0000256" key="6">
    <source>
        <dbReference type="ARBA" id="ARBA00022605"/>
    </source>
</evidence>
<dbReference type="GO" id="GO:0005737">
    <property type="term" value="C:cytoplasm"/>
    <property type="evidence" value="ECO:0007669"/>
    <property type="project" value="TreeGrafter"/>
</dbReference>
<proteinExistence type="inferred from homology"/>
<evidence type="ECO:0000256" key="4">
    <source>
        <dbReference type="ARBA" id="ARBA00012640"/>
    </source>
</evidence>
<dbReference type="SUPFAM" id="SSF56784">
    <property type="entry name" value="HAD-like"/>
    <property type="match status" value="1"/>
</dbReference>
<dbReference type="Pfam" id="PF00702">
    <property type="entry name" value="Hydrolase"/>
    <property type="match status" value="1"/>
</dbReference>
<keyword evidence="6" id="KW-0028">Amino-acid biosynthesis</keyword>
<dbReference type="NCBIfam" id="TIGR00338">
    <property type="entry name" value="serB"/>
    <property type="match status" value="1"/>
</dbReference>
<dbReference type="PANTHER" id="PTHR43344">
    <property type="entry name" value="PHOSPHOSERINE PHOSPHATASE"/>
    <property type="match status" value="1"/>
</dbReference>
<dbReference type="InterPro" id="IPR045865">
    <property type="entry name" value="ACT-like_dom_sf"/>
</dbReference>
<evidence type="ECO:0000256" key="9">
    <source>
        <dbReference type="ARBA" id="ARBA00022842"/>
    </source>
</evidence>
<dbReference type="SFLD" id="SFLDF00029">
    <property type="entry name" value="phosphoserine_phosphatase"/>
    <property type="match status" value="1"/>
</dbReference>
<dbReference type="Pfam" id="PF13740">
    <property type="entry name" value="ACT_6"/>
    <property type="match status" value="1"/>
</dbReference>
<evidence type="ECO:0000313" key="15">
    <source>
        <dbReference type="EMBL" id="QPJ66105.1"/>
    </source>
</evidence>
<dbReference type="GO" id="GO:0006564">
    <property type="term" value="P:L-serine biosynthetic process"/>
    <property type="evidence" value="ECO:0007669"/>
    <property type="project" value="UniProtKB-KW"/>
</dbReference>
<dbReference type="PANTHER" id="PTHR43344:SF2">
    <property type="entry name" value="PHOSPHOSERINE PHOSPHATASE"/>
    <property type="match status" value="1"/>
</dbReference>
<dbReference type="EMBL" id="CP048620">
    <property type="protein sequence ID" value="QPJ66105.1"/>
    <property type="molecule type" value="Genomic_DNA"/>
</dbReference>
<dbReference type="PRINTS" id="PR00119">
    <property type="entry name" value="CATATPASE"/>
</dbReference>
<keyword evidence="7" id="KW-0479">Metal-binding</keyword>
<dbReference type="SFLD" id="SFLDG01136">
    <property type="entry name" value="C1.6:_Phosphoserine_Phosphatas"/>
    <property type="match status" value="1"/>
</dbReference>
<evidence type="ECO:0000256" key="7">
    <source>
        <dbReference type="ARBA" id="ARBA00022723"/>
    </source>
</evidence>
<dbReference type="SUPFAM" id="SSF55021">
    <property type="entry name" value="ACT-like"/>
    <property type="match status" value="1"/>
</dbReference>
<evidence type="ECO:0000256" key="1">
    <source>
        <dbReference type="ARBA" id="ARBA00001946"/>
    </source>
</evidence>
<evidence type="ECO:0000256" key="5">
    <source>
        <dbReference type="ARBA" id="ARBA00015196"/>
    </source>
</evidence>
<dbReference type="NCBIfam" id="TIGR01488">
    <property type="entry name" value="HAD-SF-IB"/>
    <property type="match status" value="1"/>
</dbReference>
<dbReference type="Gene3D" id="3.30.70.260">
    <property type="match status" value="1"/>
</dbReference>
<evidence type="ECO:0000256" key="8">
    <source>
        <dbReference type="ARBA" id="ARBA00022801"/>
    </source>
</evidence>
<dbReference type="GO" id="GO:0000287">
    <property type="term" value="F:magnesium ion binding"/>
    <property type="evidence" value="ECO:0007669"/>
    <property type="project" value="TreeGrafter"/>
</dbReference>
<dbReference type="SFLD" id="SFLDG01137">
    <property type="entry name" value="C1.6.1:_Phosphoserine_Phosphat"/>
    <property type="match status" value="1"/>
</dbReference>
<keyword evidence="9" id="KW-0460">Magnesium</keyword>
<dbReference type="InterPro" id="IPR023214">
    <property type="entry name" value="HAD_sf"/>
</dbReference>
<evidence type="ECO:0000256" key="3">
    <source>
        <dbReference type="ARBA" id="ARBA00009184"/>
    </source>
</evidence>
<evidence type="ECO:0000256" key="10">
    <source>
        <dbReference type="ARBA" id="ARBA00023299"/>
    </source>
</evidence>
<evidence type="ECO:0000313" key="16">
    <source>
        <dbReference type="Proteomes" id="UP000594464"/>
    </source>
</evidence>
<reference evidence="16" key="1">
    <citation type="submission" date="2020-02" db="EMBL/GenBank/DDBJ databases">
        <title>Genomic and physiological characterization of two novel Nitrospinaceae genera.</title>
        <authorList>
            <person name="Mueller A.J."/>
            <person name="Jung M.-Y."/>
            <person name="Strachan C.R."/>
            <person name="Herbold C.W."/>
            <person name="Kirkegaard R.H."/>
            <person name="Daims H."/>
        </authorList>
    </citation>
    <scope>NUCLEOTIDE SEQUENCE [LARGE SCALE GENOMIC DNA]</scope>
</reference>
<gene>
    <name evidence="15" type="primary">serB</name>
    <name evidence="15" type="ORF">G3M78_12160</name>
</gene>
<dbReference type="KEGG" id="nva:G3M78_12160"/>
<keyword evidence="10" id="KW-0718">Serine biosynthesis</keyword>
<name>A0A7T0G465_9BACT</name>
<comment type="catalytic activity">
    <reaction evidence="13">
        <text>O-phospho-D-serine + H2O = D-serine + phosphate</text>
        <dbReference type="Rhea" id="RHEA:24873"/>
        <dbReference type="ChEBI" id="CHEBI:15377"/>
        <dbReference type="ChEBI" id="CHEBI:35247"/>
        <dbReference type="ChEBI" id="CHEBI:43474"/>
        <dbReference type="ChEBI" id="CHEBI:58680"/>
        <dbReference type="EC" id="3.1.3.3"/>
    </reaction>
</comment>
<accession>A0A7T0G465</accession>
<evidence type="ECO:0000256" key="14">
    <source>
        <dbReference type="PIRSR" id="PIRSR604469-1"/>
    </source>
</evidence>
<dbReference type="Proteomes" id="UP000594464">
    <property type="component" value="Chromosome"/>
</dbReference>
<comment type="similarity">
    <text evidence="3">Belongs to the HAD-like hydrolase superfamily. SerB family.</text>
</comment>
<feature type="active site" description="Nucleophile" evidence="14">
    <location>
        <position position="190"/>
    </location>
</feature>
<comment type="catalytic activity">
    <reaction evidence="12">
        <text>O-phospho-L-serine + H2O = L-serine + phosphate</text>
        <dbReference type="Rhea" id="RHEA:21208"/>
        <dbReference type="ChEBI" id="CHEBI:15377"/>
        <dbReference type="ChEBI" id="CHEBI:33384"/>
        <dbReference type="ChEBI" id="CHEBI:43474"/>
        <dbReference type="ChEBI" id="CHEBI:57524"/>
        <dbReference type="EC" id="3.1.3.3"/>
    </reaction>
</comment>
<dbReference type="GO" id="GO:0036424">
    <property type="term" value="F:L-phosphoserine phosphatase activity"/>
    <property type="evidence" value="ECO:0007669"/>
    <property type="project" value="InterPro"/>
</dbReference>
<keyword evidence="8 15" id="KW-0378">Hydrolase</keyword>
<dbReference type="InterPro" id="IPR050582">
    <property type="entry name" value="HAD-like_SerB"/>
</dbReference>
<feature type="active site" description="Proton donor" evidence="14">
    <location>
        <position position="192"/>
    </location>
</feature>
<comment type="pathway">
    <text evidence="2">Amino-acid biosynthesis; L-serine biosynthesis; L-serine from 3-phospho-D-glycerate: step 3/3.</text>
</comment>
<dbReference type="AlphaFoldDB" id="A0A7T0G465"/>
<dbReference type="InterPro" id="IPR036412">
    <property type="entry name" value="HAD-like_sf"/>
</dbReference>
<dbReference type="SFLD" id="SFLDS00003">
    <property type="entry name" value="Haloacid_Dehalogenase"/>
    <property type="match status" value="1"/>
</dbReference>
<comment type="cofactor">
    <cofactor evidence="1">
        <name>Mg(2+)</name>
        <dbReference type="ChEBI" id="CHEBI:18420"/>
    </cofactor>
</comment>
<dbReference type="CDD" id="cd07500">
    <property type="entry name" value="HAD_PSP"/>
    <property type="match status" value="1"/>
</dbReference>
<dbReference type="InterPro" id="IPR004469">
    <property type="entry name" value="PSP"/>
</dbReference>
<sequence>MPQSPKAVQLHVHVSGKDRPGILAEAMESIRRFGLEVLDIKQFVFNGLLNLSLLLDGNPTISLTAFKKELQGYAKKSGMQVNIYPWDASFRPDATYKYRSVVTLLGQAISFMALQELMKTFAALDINVLRIEQLDYGDRHVMEFVIGTRKSHSTVEVLNPLVEFKKDYNVDIAVQEDTVFRRNKRLIVLDADMTFVQCEVIDELGKMAGVGEQLSAITHRAMNGEIEFEEALRERVSLLKGLEVERLVEFANCIPMTPGAEGLVRILKYLGYKVAIVSGGFQLFIDSLKNKYGLDYGFANCLEVVDGKLTGGLVGEIIGPSAKERILESLAKREKMTLKQVVAVGDGANDIPMLAKAGLGIAFNAKPIVQQAAHASINMRDLGLILYFLGISGDELKELDRLSSA</sequence>
<dbReference type="UniPathway" id="UPA00135">
    <property type="reaction ID" value="UER00198"/>
</dbReference>
<dbReference type="EC" id="3.1.3.3" evidence="4"/>
<protein>
    <recommendedName>
        <fullName evidence="5">Phosphoserine phosphatase</fullName>
        <ecNumber evidence="4">3.1.3.3</ecNumber>
    </recommendedName>
    <alternativeName>
        <fullName evidence="11">O-phosphoserine phosphohydrolase</fullName>
    </alternativeName>
</protein>
<evidence type="ECO:0000256" key="12">
    <source>
        <dbReference type="ARBA" id="ARBA00048138"/>
    </source>
</evidence>
<evidence type="ECO:0000256" key="2">
    <source>
        <dbReference type="ARBA" id="ARBA00005135"/>
    </source>
</evidence>
<organism evidence="15 16">
    <name type="scientific">Candidatus Nitrohelix vancouverensis</name>
    <dbReference type="NCBI Taxonomy" id="2705534"/>
    <lineage>
        <taxon>Bacteria</taxon>
        <taxon>Pseudomonadati</taxon>
        <taxon>Nitrospinota/Tectimicrobiota group</taxon>
        <taxon>Nitrospinota</taxon>
        <taxon>Nitrospinia</taxon>
        <taxon>Nitrospinales</taxon>
        <taxon>Nitrospinaceae</taxon>
        <taxon>Candidatus Nitrohelix</taxon>
    </lineage>
</organism>
<dbReference type="Gene3D" id="3.40.50.1000">
    <property type="entry name" value="HAD superfamily/HAD-like"/>
    <property type="match status" value="1"/>
</dbReference>
<evidence type="ECO:0000256" key="13">
    <source>
        <dbReference type="ARBA" id="ARBA00048523"/>
    </source>
</evidence>